<evidence type="ECO:0000256" key="2">
    <source>
        <dbReference type="ARBA" id="ARBA00007899"/>
    </source>
</evidence>
<evidence type="ECO:0000256" key="10">
    <source>
        <dbReference type="ARBA" id="ARBA00023278"/>
    </source>
</evidence>
<dbReference type="InterPro" id="IPR008160">
    <property type="entry name" value="Collagen"/>
</dbReference>
<dbReference type="InterPro" id="IPR016187">
    <property type="entry name" value="CTDL_fold"/>
</dbReference>
<evidence type="ECO:0000256" key="8">
    <source>
        <dbReference type="ARBA" id="ARBA00023119"/>
    </source>
</evidence>
<dbReference type="InterPro" id="IPR016186">
    <property type="entry name" value="C-type_lectin-like/link_sf"/>
</dbReference>
<dbReference type="Pfam" id="PF00059">
    <property type="entry name" value="Lectin_C"/>
    <property type="match status" value="1"/>
</dbReference>
<keyword evidence="6" id="KW-0430">Lectin</keyword>
<dbReference type="Pfam" id="PF09006">
    <property type="entry name" value="Surfac_D-trimer"/>
    <property type="match status" value="1"/>
</dbReference>
<evidence type="ECO:0000256" key="1">
    <source>
        <dbReference type="ARBA" id="ARBA00004613"/>
    </source>
</evidence>
<keyword evidence="7" id="KW-0106">Calcium</keyword>
<comment type="subunit">
    <text evidence="3">Oligomeric complex of 4 set of homotrimers.</text>
</comment>
<accession>A0AA35KBG1</accession>
<reference evidence="15" key="1">
    <citation type="submission" date="2022-12" db="EMBL/GenBank/DDBJ databases">
        <authorList>
            <person name="Alioto T."/>
            <person name="Alioto T."/>
            <person name="Gomez Garrido J."/>
        </authorList>
    </citation>
    <scope>NUCLEOTIDE SEQUENCE</scope>
</reference>
<dbReference type="AlphaFoldDB" id="A0AA35KBG1"/>
<evidence type="ECO:0000256" key="9">
    <source>
        <dbReference type="ARBA" id="ARBA00023157"/>
    </source>
</evidence>
<feature type="region of interest" description="Disordered" evidence="12">
    <location>
        <begin position="52"/>
        <end position="107"/>
    </location>
</feature>
<keyword evidence="9" id="KW-1015">Disulfide bond</keyword>
<keyword evidence="10" id="KW-0379">Hydroxylation</keyword>
<dbReference type="InterPro" id="IPR001304">
    <property type="entry name" value="C-type_lectin-like"/>
</dbReference>
<dbReference type="GO" id="GO:0030246">
    <property type="term" value="F:carbohydrate binding"/>
    <property type="evidence" value="ECO:0007669"/>
    <property type="project" value="UniProtKB-KW"/>
</dbReference>
<comment type="subcellular location">
    <subcellularLocation>
        <location evidence="1">Secreted</location>
    </subcellularLocation>
</comment>
<comment type="similarity">
    <text evidence="2">Belongs to the SFTPD family.</text>
</comment>
<name>A0AA35KBG1_9SAUR</name>
<feature type="chain" id="PRO_5041401829" evidence="13">
    <location>
        <begin position="37"/>
        <end position="261"/>
    </location>
</feature>
<dbReference type="InterPro" id="IPR018378">
    <property type="entry name" value="C-type_lectin_CS"/>
</dbReference>
<evidence type="ECO:0000256" key="12">
    <source>
        <dbReference type="SAM" id="MobiDB-lite"/>
    </source>
</evidence>
<dbReference type="EMBL" id="OX395130">
    <property type="protein sequence ID" value="CAI5774379.1"/>
    <property type="molecule type" value="Genomic_DNA"/>
</dbReference>
<keyword evidence="5 13" id="KW-0732">Signal</keyword>
<dbReference type="InterPro" id="IPR015097">
    <property type="entry name" value="Surfac_D-trimer"/>
</dbReference>
<organism evidence="15 16">
    <name type="scientific">Podarcis lilfordi</name>
    <name type="common">Lilford's wall lizard</name>
    <dbReference type="NCBI Taxonomy" id="74358"/>
    <lineage>
        <taxon>Eukaryota</taxon>
        <taxon>Metazoa</taxon>
        <taxon>Chordata</taxon>
        <taxon>Craniata</taxon>
        <taxon>Vertebrata</taxon>
        <taxon>Euteleostomi</taxon>
        <taxon>Lepidosauria</taxon>
        <taxon>Squamata</taxon>
        <taxon>Bifurcata</taxon>
        <taxon>Unidentata</taxon>
        <taxon>Episquamata</taxon>
        <taxon>Laterata</taxon>
        <taxon>Lacertibaenia</taxon>
        <taxon>Lacertidae</taxon>
        <taxon>Podarcis</taxon>
    </lineage>
</organism>
<keyword evidence="16" id="KW-1185">Reference proteome</keyword>
<keyword evidence="4" id="KW-0964">Secreted</keyword>
<dbReference type="Gene3D" id="3.10.100.10">
    <property type="entry name" value="Mannose-Binding Protein A, subunit A"/>
    <property type="match status" value="1"/>
</dbReference>
<evidence type="ECO:0000256" key="11">
    <source>
        <dbReference type="SAM" id="Coils"/>
    </source>
</evidence>
<feature type="domain" description="C-type lectin" evidence="14">
    <location>
        <begin position="150"/>
        <end position="260"/>
    </location>
</feature>
<feature type="compositionally biased region" description="Basic and acidic residues" evidence="12">
    <location>
        <begin position="60"/>
        <end position="72"/>
    </location>
</feature>
<keyword evidence="11" id="KW-0175">Coiled coil</keyword>
<proteinExistence type="inferred from homology"/>
<dbReference type="GO" id="GO:0005615">
    <property type="term" value="C:extracellular space"/>
    <property type="evidence" value="ECO:0007669"/>
    <property type="project" value="TreeGrafter"/>
</dbReference>
<feature type="compositionally biased region" description="Low complexity" evidence="12">
    <location>
        <begin position="73"/>
        <end position="86"/>
    </location>
</feature>
<dbReference type="PROSITE" id="PS00615">
    <property type="entry name" value="C_TYPE_LECTIN_1"/>
    <property type="match status" value="1"/>
</dbReference>
<dbReference type="Proteomes" id="UP001178461">
    <property type="component" value="Chromosome 5"/>
</dbReference>
<keyword evidence="8" id="KW-0176">Collagen</keyword>
<evidence type="ECO:0000256" key="5">
    <source>
        <dbReference type="ARBA" id="ARBA00022729"/>
    </source>
</evidence>
<evidence type="ECO:0000256" key="6">
    <source>
        <dbReference type="ARBA" id="ARBA00022734"/>
    </source>
</evidence>
<dbReference type="GO" id="GO:0005581">
    <property type="term" value="C:collagen trimer"/>
    <property type="evidence" value="ECO:0007669"/>
    <property type="project" value="UniProtKB-KW"/>
</dbReference>
<dbReference type="PANTHER" id="PTHR24024">
    <property type="entry name" value="PULMONARY SURFACTANT-ASSOCIATED PROTEIN A"/>
    <property type="match status" value="1"/>
</dbReference>
<evidence type="ECO:0000256" key="3">
    <source>
        <dbReference type="ARBA" id="ARBA00011267"/>
    </source>
</evidence>
<dbReference type="SMART" id="SM00034">
    <property type="entry name" value="CLECT"/>
    <property type="match status" value="1"/>
</dbReference>
<dbReference type="PROSITE" id="PS50041">
    <property type="entry name" value="C_TYPE_LECTIN_2"/>
    <property type="match status" value="1"/>
</dbReference>
<gene>
    <name evidence="15" type="ORF">PODLI_1B010165</name>
</gene>
<dbReference type="Gene3D" id="1.20.5.360">
    <property type="entry name" value="SFTPD helical domain"/>
    <property type="match status" value="1"/>
</dbReference>
<evidence type="ECO:0000313" key="16">
    <source>
        <dbReference type="Proteomes" id="UP001178461"/>
    </source>
</evidence>
<feature type="signal peptide" evidence="13">
    <location>
        <begin position="1"/>
        <end position="36"/>
    </location>
</feature>
<dbReference type="Pfam" id="PF01391">
    <property type="entry name" value="Collagen"/>
    <property type="match status" value="1"/>
</dbReference>
<dbReference type="GO" id="GO:0005771">
    <property type="term" value="C:multivesicular body"/>
    <property type="evidence" value="ECO:0007669"/>
    <property type="project" value="TreeGrafter"/>
</dbReference>
<evidence type="ECO:0000259" key="14">
    <source>
        <dbReference type="PROSITE" id="PS50041"/>
    </source>
</evidence>
<evidence type="ECO:0000256" key="7">
    <source>
        <dbReference type="ARBA" id="ARBA00022837"/>
    </source>
</evidence>
<dbReference type="PANTHER" id="PTHR24024:SF42">
    <property type="entry name" value="MANNOSE-BINDING PROTEIN"/>
    <property type="match status" value="1"/>
</dbReference>
<evidence type="ECO:0000256" key="4">
    <source>
        <dbReference type="ARBA" id="ARBA00022525"/>
    </source>
</evidence>
<evidence type="ECO:0000313" key="15">
    <source>
        <dbReference type="EMBL" id="CAI5774379.1"/>
    </source>
</evidence>
<evidence type="ECO:0000256" key="13">
    <source>
        <dbReference type="SAM" id="SignalP"/>
    </source>
</evidence>
<dbReference type="InterPro" id="IPR051077">
    <property type="entry name" value="Ca-dependent_lectin"/>
</dbReference>
<dbReference type="SUPFAM" id="SSF56436">
    <property type="entry name" value="C-type lectin-like"/>
    <property type="match status" value="1"/>
</dbReference>
<sequence>MQSCQKHIRNRYLSKVSAMYLRIFIALMLGTSLALATDSETNTCTVMACGNPGIPGLPGRDGRDGPKGEKGDQGVQVRGQQGFPGKAGPPGLPGIAGPPGQKGQKGEMAAITSTQQQLTALEKKIQTLQADLTKYKKIVMLQQVKVGEKFFVSTGQEVTYSNGKRLCENGGAALATPKNAAENAALAEIVKRNSKIVFLGISDIQTEGRFVYVNGAPLSYTNWKQGEPNNYGNKEDCVTIVEDGQWNDLDCERKTLTVCEL</sequence>
<protein>
    <submittedName>
        <fullName evidence="15">C-type lectin domain-containing protein</fullName>
    </submittedName>
</protein>
<feature type="coiled-coil region" evidence="11">
    <location>
        <begin position="111"/>
        <end position="138"/>
    </location>
</feature>